<feature type="binding site" evidence="2">
    <location>
        <begin position="118"/>
        <end position="119"/>
    </location>
    <ligand>
        <name>glutathione</name>
        <dbReference type="ChEBI" id="CHEBI:57925"/>
    </ligand>
</feature>
<organism evidence="5 6">
    <name type="scientific">Actinia tenebrosa</name>
    <name type="common">Australian red waratah sea anemone</name>
    <dbReference type="NCBI Taxonomy" id="6105"/>
    <lineage>
        <taxon>Eukaryota</taxon>
        <taxon>Metazoa</taxon>
        <taxon>Cnidaria</taxon>
        <taxon>Anthozoa</taxon>
        <taxon>Hexacorallia</taxon>
        <taxon>Actiniaria</taxon>
        <taxon>Actiniidae</taxon>
        <taxon>Actinia</taxon>
    </lineage>
</organism>
<dbReference type="SFLD" id="SFLDG01206">
    <property type="entry name" value="Xi.1"/>
    <property type="match status" value="1"/>
</dbReference>
<dbReference type="AlphaFoldDB" id="A0A6P8I1K6"/>
<protein>
    <submittedName>
        <fullName evidence="6">Uncharacterized protein LOC116295164</fullName>
    </submittedName>
</protein>
<evidence type="ECO:0000313" key="6">
    <source>
        <dbReference type="RefSeq" id="XP_031558782.1"/>
    </source>
</evidence>
<dbReference type="OrthoDB" id="2309723at2759"/>
<dbReference type="SFLD" id="SFLDS00019">
    <property type="entry name" value="Glutathione_Transferase_(cytos"/>
    <property type="match status" value="1"/>
</dbReference>
<evidence type="ECO:0000256" key="1">
    <source>
        <dbReference type="PIRSR" id="PIRSR015753-1"/>
    </source>
</evidence>
<dbReference type="InParanoid" id="A0A6P8I1K6"/>
<dbReference type="Proteomes" id="UP000515163">
    <property type="component" value="Unplaced"/>
</dbReference>
<keyword evidence="5" id="KW-1185">Reference proteome</keyword>
<dbReference type="CDD" id="cd03190">
    <property type="entry name" value="GST_C_Omega_like"/>
    <property type="match status" value="1"/>
</dbReference>
<dbReference type="Pfam" id="PF13410">
    <property type="entry name" value="GST_C_2"/>
    <property type="match status" value="1"/>
</dbReference>
<dbReference type="InterPro" id="IPR040079">
    <property type="entry name" value="Glutathione_S-Trfase"/>
</dbReference>
<dbReference type="InterPro" id="IPR036249">
    <property type="entry name" value="Thioredoxin-like_sf"/>
</dbReference>
<feature type="active site" description="Nucleophile" evidence="1">
    <location>
        <position position="32"/>
    </location>
</feature>
<evidence type="ECO:0000256" key="2">
    <source>
        <dbReference type="PIRSR" id="PIRSR015753-2"/>
    </source>
</evidence>
<dbReference type="GO" id="GO:0004364">
    <property type="term" value="F:glutathione transferase activity"/>
    <property type="evidence" value="ECO:0007669"/>
    <property type="project" value="InterPro"/>
</dbReference>
<dbReference type="SUPFAM" id="SSF52833">
    <property type="entry name" value="Thioredoxin-like"/>
    <property type="match status" value="1"/>
</dbReference>
<dbReference type="PIRSF" id="PIRSF015753">
    <property type="entry name" value="GST"/>
    <property type="match status" value="1"/>
</dbReference>
<dbReference type="GO" id="GO:0005737">
    <property type="term" value="C:cytoplasm"/>
    <property type="evidence" value="ECO:0007669"/>
    <property type="project" value="TreeGrafter"/>
</dbReference>
<accession>A0A6P8I1K6</accession>
<feature type="domain" description="GST C-terminal" evidence="4">
    <location>
        <begin position="135"/>
        <end position="270"/>
    </location>
</feature>
<dbReference type="InterPro" id="IPR016639">
    <property type="entry name" value="GST_Omega/GSH"/>
</dbReference>
<gene>
    <name evidence="6" type="primary">LOC116295164</name>
</gene>
<reference evidence="6" key="1">
    <citation type="submission" date="2025-08" db="UniProtKB">
        <authorList>
            <consortium name="RefSeq"/>
        </authorList>
    </citation>
    <scope>IDENTIFICATION</scope>
    <source>
        <tissue evidence="6">Tentacle</tissue>
    </source>
</reference>
<name>A0A6P8I1K6_ACTTE</name>
<sequence>MAKGFFNWIKADGSTDFLPEKDRYHLYISYICPFACRALTVYKLKGLEEVISISVLDPVKKPEEGFKFNPDKPGCDADVVNGCKFLKEIYKKADPDFAGSNSVPLLWDKKKGTAVNNESIDIMRMFNKEFNAFCPTEEQRKLDFLPDDLKDEIEEINSWVHPNINLGVYKTGFSENQAQYDKNVITLFESLDKAESLLSKQRYLVGDKVTEADIRLLTSLIRFDLAYYGLFKCNKKRIVDYPNLFGFLCDMYQMEGVKETVNLEHIRTGYWAGFPKINPTNIVPIGPSVDFSLPHNRDKM</sequence>
<dbReference type="Gene3D" id="3.40.30.10">
    <property type="entry name" value="Glutaredoxin"/>
    <property type="match status" value="1"/>
</dbReference>
<dbReference type="InterPro" id="IPR010987">
    <property type="entry name" value="Glutathione-S-Trfase_C-like"/>
</dbReference>
<dbReference type="PANTHER" id="PTHR32419:SF6">
    <property type="entry name" value="GLUTATHIONE S-TRANSFERASE OMEGA-LIKE 1-RELATED"/>
    <property type="match status" value="1"/>
</dbReference>
<dbReference type="SUPFAM" id="SSF47616">
    <property type="entry name" value="GST C-terminal domain-like"/>
    <property type="match status" value="1"/>
</dbReference>
<dbReference type="InterPro" id="IPR047047">
    <property type="entry name" value="GST_Omega-like_C"/>
</dbReference>
<evidence type="ECO:0000259" key="4">
    <source>
        <dbReference type="PROSITE" id="PS50405"/>
    </source>
</evidence>
<feature type="site" description="Lowers pKa of active site Cys" evidence="3">
    <location>
        <position position="270"/>
    </location>
</feature>
<dbReference type="PANTHER" id="PTHR32419">
    <property type="entry name" value="GLUTATHIONYL-HYDROQUINONE REDUCTASE"/>
    <property type="match status" value="1"/>
</dbReference>
<dbReference type="RefSeq" id="XP_031558782.1">
    <property type="nucleotide sequence ID" value="XM_031702922.1"/>
</dbReference>
<dbReference type="GeneID" id="116295164"/>
<dbReference type="InterPro" id="IPR004045">
    <property type="entry name" value="Glutathione_S-Trfase_N"/>
</dbReference>
<dbReference type="Pfam" id="PF13409">
    <property type="entry name" value="GST_N_2"/>
    <property type="match status" value="1"/>
</dbReference>
<dbReference type="InterPro" id="IPR036282">
    <property type="entry name" value="Glutathione-S-Trfase_C_sf"/>
</dbReference>
<feature type="site" description="Lowers pKa of active site Cys" evidence="3">
    <location>
        <position position="227"/>
    </location>
</feature>
<dbReference type="KEGG" id="aten:116295164"/>
<evidence type="ECO:0000313" key="5">
    <source>
        <dbReference type="Proteomes" id="UP000515163"/>
    </source>
</evidence>
<dbReference type="Gene3D" id="1.20.1050.10">
    <property type="match status" value="1"/>
</dbReference>
<evidence type="ECO:0000256" key="3">
    <source>
        <dbReference type="PIRSR" id="PIRSR015753-3"/>
    </source>
</evidence>
<dbReference type="SFLD" id="SFLDG01148">
    <property type="entry name" value="Xi_(cytGST)"/>
    <property type="match status" value="1"/>
</dbReference>
<dbReference type="PROSITE" id="PS50405">
    <property type="entry name" value="GST_CTER"/>
    <property type="match status" value="1"/>
</dbReference>
<feature type="active site" description="Proton donor/acceptor" evidence="1">
    <location>
        <position position="169"/>
    </location>
</feature>
<proteinExistence type="predicted"/>